<comment type="function">
    <text evidence="7">Functions as a peptidoglycan terminase that cleaves nascent peptidoglycan strands endolytically to terminate their elongation.</text>
</comment>
<gene>
    <name evidence="7" type="primary">mltG</name>
    <name evidence="8" type="ORF">THIOM_002644</name>
</gene>
<evidence type="ECO:0000256" key="2">
    <source>
        <dbReference type="ARBA" id="ARBA00022692"/>
    </source>
</evidence>
<keyword evidence="2 7" id="KW-0812">Transmembrane</keyword>
<dbReference type="HAMAP" id="MF_02065">
    <property type="entry name" value="MltG"/>
    <property type="match status" value="1"/>
</dbReference>
<evidence type="ECO:0000256" key="4">
    <source>
        <dbReference type="ARBA" id="ARBA00023136"/>
    </source>
</evidence>
<dbReference type="EMBL" id="LUTY01001530">
    <property type="protein sequence ID" value="OAD21585.1"/>
    <property type="molecule type" value="Genomic_DNA"/>
</dbReference>
<dbReference type="Gene3D" id="3.30.160.60">
    <property type="entry name" value="Classic Zinc Finger"/>
    <property type="match status" value="1"/>
</dbReference>
<reference evidence="8 9" key="1">
    <citation type="submission" date="2016-05" db="EMBL/GenBank/DDBJ databases">
        <title>Single-cell genome of chain-forming Candidatus Thiomargarita nelsonii and comparison to other large sulfur-oxidizing bacteria.</title>
        <authorList>
            <person name="Winkel M."/>
            <person name="Salman V."/>
            <person name="Woyke T."/>
            <person name="Schulz-Vogt H."/>
            <person name="Richter M."/>
            <person name="Flood B."/>
            <person name="Bailey J."/>
            <person name="Amann R."/>
            <person name="Mussmann M."/>
        </authorList>
    </citation>
    <scope>NUCLEOTIDE SEQUENCE [LARGE SCALE GENOMIC DNA]</scope>
    <source>
        <strain evidence="8 9">THI036</strain>
    </source>
</reference>
<dbReference type="GO" id="GO:0005886">
    <property type="term" value="C:plasma membrane"/>
    <property type="evidence" value="ECO:0007669"/>
    <property type="project" value="UniProtKB-SubCell"/>
</dbReference>
<dbReference type="PANTHER" id="PTHR30518:SF2">
    <property type="entry name" value="ENDOLYTIC MUREIN TRANSGLYCOSYLASE"/>
    <property type="match status" value="1"/>
</dbReference>
<feature type="transmembrane region" description="Helical" evidence="7">
    <location>
        <begin position="22"/>
        <end position="42"/>
    </location>
</feature>
<evidence type="ECO:0000313" key="9">
    <source>
        <dbReference type="Proteomes" id="UP000076962"/>
    </source>
</evidence>
<keyword evidence="3 7" id="KW-1133">Transmembrane helix</keyword>
<dbReference type="EC" id="4.2.2.29" evidence="7"/>
<dbReference type="Gene3D" id="3.30.1490.480">
    <property type="entry name" value="Endolytic murein transglycosylase"/>
    <property type="match status" value="1"/>
</dbReference>
<proteinExistence type="inferred from homology"/>
<dbReference type="GO" id="GO:0009252">
    <property type="term" value="P:peptidoglycan biosynthetic process"/>
    <property type="evidence" value="ECO:0007669"/>
    <property type="project" value="UniProtKB-UniRule"/>
</dbReference>
<evidence type="ECO:0000256" key="6">
    <source>
        <dbReference type="ARBA" id="ARBA00023316"/>
    </source>
</evidence>
<comment type="subcellular location">
    <subcellularLocation>
        <location evidence="7">Cell inner membrane</location>
        <topology evidence="7">Single-pass membrane protein</topology>
    </subcellularLocation>
</comment>
<protein>
    <recommendedName>
        <fullName evidence="7">Endolytic murein transglycosylase</fullName>
        <ecNumber evidence="7">4.2.2.29</ecNumber>
    </recommendedName>
    <alternativeName>
        <fullName evidence="7">Peptidoglycan lytic transglycosylase</fullName>
    </alternativeName>
    <alternativeName>
        <fullName evidence="7">Peptidoglycan polymerization terminase</fullName>
    </alternativeName>
</protein>
<keyword evidence="1 7" id="KW-1003">Cell membrane</keyword>
<dbReference type="GO" id="GO:0071555">
    <property type="term" value="P:cell wall organization"/>
    <property type="evidence" value="ECO:0007669"/>
    <property type="project" value="UniProtKB-KW"/>
</dbReference>
<evidence type="ECO:0000256" key="5">
    <source>
        <dbReference type="ARBA" id="ARBA00023239"/>
    </source>
</evidence>
<comment type="catalytic activity">
    <reaction evidence="7">
        <text>a peptidoglycan chain = a peptidoglycan chain with N-acetyl-1,6-anhydromuramyl-[peptide] at the reducing end + a peptidoglycan chain with N-acetylglucosamine at the non-reducing end.</text>
        <dbReference type="EC" id="4.2.2.29"/>
    </reaction>
</comment>
<evidence type="ECO:0000256" key="3">
    <source>
        <dbReference type="ARBA" id="ARBA00022989"/>
    </source>
</evidence>
<sequence>MDAPASCAPAQPPKISKQMFRILFLLLLLSIAAASGGGYWLYKNHLTAPLPLQKDLHYTVESGATLHQIAADLRAQGLLNYPAALAWVTLARYEKRAHLIKLGEYLIPKSTTPQQLLDILIAGKTIQYSLSFPEGWNFRQLMAAVRKHPKIVQTLGDIDNKTIMAKLGWEEMHPEGRFFPDTYLFPTGTTDVEFLQRAYKMMEKELMAAWENRGDNLPFNTPYEALILASIIEKETGVGEERPLIASVFVQRLKKNMLLQTDPTVIYALGTAFDGNIRKRDLKVKNPYNTYVNKGLPPTPIAMPGRAALQAAVNPVDSQALYFVAKGDGSHYFSATYREHRCAVIEFQLKEKSPRRYRSQCRKYPSCAVCRRP</sequence>
<dbReference type="AlphaFoldDB" id="A0A176S0S1"/>
<name>A0A176S0S1_9GAMM</name>
<keyword evidence="4 7" id="KW-0472">Membrane</keyword>
<dbReference type="PANTHER" id="PTHR30518">
    <property type="entry name" value="ENDOLYTIC MUREIN TRANSGLYCOSYLASE"/>
    <property type="match status" value="1"/>
</dbReference>
<evidence type="ECO:0000256" key="1">
    <source>
        <dbReference type="ARBA" id="ARBA00022475"/>
    </source>
</evidence>
<dbReference type="NCBIfam" id="TIGR00247">
    <property type="entry name" value="endolytic transglycosylase MltG"/>
    <property type="match status" value="1"/>
</dbReference>
<comment type="similarity">
    <text evidence="7">Belongs to the transglycosylase MltG family.</text>
</comment>
<keyword evidence="5 7" id="KW-0456">Lyase</keyword>
<keyword evidence="9" id="KW-1185">Reference proteome</keyword>
<dbReference type="PATRIC" id="fig|1003181.4.peg.3605"/>
<organism evidence="8 9">
    <name type="scientific">Candidatus Thiomargarita nelsonii</name>
    <dbReference type="NCBI Taxonomy" id="1003181"/>
    <lineage>
        <taxon>Bacteria</taxon>
        <taxon>Pseudomonadati</taxon>
        <taxon>Pseudomonadota</taxon>
        <taxon>Gammaproteobacteria</taxon>
        <taxon>Thiotrichales</taxon>
        <taxon>Thiotrichaceae</taxon>
        <taxon>Thiomargarita</taxon>
    </lineage>
</organism>
<evidence type="ECO:0000313" key="8">
    <source>
        <dbReference type="EMBL" id="OAD21585.1"/>
    </source>
</evidence>
<dbReference type="InterPro" id="IPR003770">
    <property type="entry name" value="MLTG-like"/>
</dbReference>
<evidence type="ECO:0000256" key="7">
    <source>
        <dbReference type="HAMAP-Rule" id="MF_02065"/>
    </source>
</evidence>
<dbReference type="CDD" id="cd08010">
    <property type="entry name" value="MltG_like"/>
    <property type="match status" value="1"/>
</dbReference>
<comment type="caution">
    <text evidence="8">The sequence shown here is derived from an EMBL/GenBank/DDBJ whole genome shotgun (WGS) entry which is preliminary data.</text>
</comment>
<dbReference type="GO" id="GO:0008932">
    <property type="term" value="F:lytic endotransglycosylase activity"/>
    <property type="evidence" value="ECO:0007669"/>
    <property type="project" value="UniProtKB-UniRule"/>
</dbReference>
<feature type="site" description="Important for catalytic activity" evidence="7">
    <location>
        <position position="235"/>
    </location>
</feature>
<accession>A0A176S0S1</accession>
<dbReference type="Proteomes" id="UP000076962">
    <property type="component" value="Unassembled WGS sequence"/>
</dbReference>
<keyword evidence="6 7" id="KW-0961">Cell wall biogenesis/degradation</keyword>
<dbReference type="Pfam" id="PF02618">
    <property type="entry name" value="YceG"/>
    <property type="match status" value="1"/>
</dbReference>
<keyword evidence="7" id="KW-0997">Cell inner membrane</keyword>